<proteinExistence type="predicted"/>
<name>A0A382IQN5_9ZZZZ</name>
<accession>A0A382IQN5</accession>
<gene>
    <name evidence="1" type="ORF">METZ01_LOCUS254529</name>
</gene>
<dbReference type="EMBL" id="UINC01068796">
    <property type="protein sequence ID" value="SVC01675.1"/>
    <property type="molecule type" value="Genomic_DNA"/>
</dbReference>
<organism evidence="1">
    <name type="scientific">marine metagenome</name>
    <dbReference type="NCBI Taxonomy" id="408172"/>
    <lineage>
        <taxon>unclassified sequences</taxon>
        <taxon>metagenomes</taxon>
        <taxon>ecological metagenomes</taxon>
    </lineage>
</organism>
<feature type="non-terminal residue" evidence="1">
    <location>
        <position position="64"/>
    </location>
</feature>
<evidence type="ECO:0000313" key="1">
    <source>
        <dbReference type="EMBL" id="SVC01675.1"/>
    </source>
</evidence>
<dbReference type="AlphaFoldDB" id="A0A382IQN5"/>
<reference evidence="1" key="1">
    <citation type="submission" date="2018-05" db="EMBL/GenBank/DDBJ databases">
        <authorList>
            <person name="Lanie J.A."/>
            <person name="Ng W.-L."/>
            <person name="Kazmierczak K.M."/>
            <person name="Andrzejewski T.M."/>
            <person name="Davidsen T.M."/>
            <person name="Wayne K.J."/>
            <person name="Tettelin H."/>
            <person name="Glass J.I."/>
            <person name="Rusch D."/>
            <person name="Podicherti R."/>
            <person name="Tsui H.-C.T."/>
            <person name="Winkler M.E."/>
        </authorList>
    </citation>
    <scope>NUCLEOTIDE SEQUENCE</scope>
</reference>
<sequence>MVAASATVLVVGMVPVRDWLDQRSITGELLAELAEVEAVNAAYRDRIDALNTDEEIERRARAEY</sequence>
<protein>
    <submittedName>
        <fullName evidence="1">Uncharacterized protein</fullName>
    </submittedName>
</protein>